<dbReference type="AlphaFoldDB" id="A0A087BZV1"/>
<accession>A0A087BZV1</accession>
<comment type="caution">
    <text evidence="1">The sequence shown here is derived from an EMBL/GenBank/DDBJ whole genome shotgun (WGS) entry which is preliminary data.</text>
</comment>
<sequence>MPDDAFRHLSIALQGQPEDIKLYPLAERSTAESLYEMFQELKDGCIDNTDSRPDIIYPEKQIFLEEFSLNLQSGFEADGKITTELIRNKEQRKQLPLVHSAQLDAIVDDDIIEELSNQFLRILKQHSLRDYKQQFPEFTSVLLVSDFTPAYHYPPKQDGLDHLFMPDMYFHQPVQKAGWDYLFWHYCDVPKEYVHPESRDSLHMYERSFFGLNHSN</sequence>
<reference evidence="1 2" key="1">
    <citation type="submission" date="2014-03" db="EMBL/GenBank/DDBJ databases">
        <title>Genomics of Bifidobacteria.</title>
        <authorList>
            <person name="Ventura M."/>
            <person name="Milani C."/>
            <person name="Lugli G.A."/>
        </authorList>
    </citation>
    <scope>NUCLEOTIDE SEQUENCE [LARGE SCALE GENOMIC DNA]</scope>
    <source>
        <strain evidence="1 2">DSM 21395</strain>
    </source>
</reference>
<protein>
    <submittedName>
        <fullName evidence="1">Uncharacterized protein</fullName>
    </submittedName>
</protein>
<gene>
    <name evidence="1" type="ORF">BMON_1147</name>
</gene>
<evidence type="ECO:0000313" key="1">
    <source>
        <dbReference type="EMBL" id="KFI76551.1"/>
    </source>
</evidence>
<name>A0A087BZV1_9BIFI</name>
<evidence type="ECO:0000313" key="2">
    <source>
        <dbReference type="Proteomes" id="UP000029082"/>
    </source>
</evidence>
<dbReference type="Proteomes" id="UP000029082">
    <property type="component" value="Unassembled WGS sequence"/>
</dbReference>
<organism evidence="1 2">
    <name type="scientific">Bifidobacterium mongoliense DSM 21395</name>
    <dbReference type="NCBI Taxonomy" id="1437603"/>
    <lineage>
        <taxon>Bacteria</taxon>
        <taxon>Bacillati</taxon>
        <taxon>Actinomycetota</taxon>
        <taxon>Actinomycetes</taxon>
        <taxon>Bifidobacteriales</taxon>
        <taxon>Bifidobacteriaceae</taxon>
        <taxon>Bifidobacterium</taxon>
    </lineage>
</organism>
<dbReference type="GeneID" id="93094890"/>
<dbReference type="RefSeq" id="WP_033513211.1">
    <property type="nucleotide sequence ID" value="NZ_JDUO01000011.1"/>
</dbReference>
<keyword evidence="2" id="KW-1185">Reference proteome</keyword>
<dbReference type="EMBL" id="JGZE01000013">
    <property type="protein sequence ID" value="KFI76551.1"/>
    <property type="molecule type" value="Genomic_DNA"/>
</dbReference>
<dbReference type="OrthoDB" id="484536at2"/>
<proteinExistence type="predicted"/>